<feature type="compositionally biased region" description="Gly residues" evidence="1">
    <location>
        <begin position="108"/>
        <end position="119"/>
    </location>
</feature>
<feature type="compositionally biased region" description="Gly residues" evidence="1">
    <location>
        <begin position="202"/>
        <end position="213"/>
    </location>
</feature>
<accession>A0A3S5CXQ8</accession>
<organism evidence="2 3">
    <name type="scientific">Thermothielavioides terrestris</name>
    <dbReference type="NCBI Taxonomy" id="2587410"/>
    <lineage>
        <taxon>Eukaryota</taxon>
        <taxon>Fungi</taxon>
        <taxon>Dikarya</taxon>
        <taxon>Ascomycota</taxon>
        <taxon>Pezizomycotina</taxon>
        <taxon>Sordariomycetes</taxon>
        <taxon>Sordariomycetidae</taxon>
        <taxon>Sordariales</taxon>
        <taxon>Chaetomiaceae</taxon>
        <taxon>Thermothielavioides</taxon>
    </lineage>
</organism>
<dbReference type="Proteomes" id="UP000289323">
    <property type="component" value="Unassembled WGS sequence"/>
</dbReference>
<evidence type="ECO:0000313" key="3">
    <source>
        <dbReference type="Proteomes" id="UP000289323"/>
    </source>
</evidence>
<feature type="compositionally biased region" description="Basic and acidic residues" evidence="1">
    <location>
        <begin position="246"/>
        <end position="259"/>
    </location>
</feature>
<reference evidence="2 3" key="1">
    <citation type="submission" date="2018-04" db="EMBL/GenBank/DDBJ databases">
        <authorList>
            <person name="Huttner S."/>
            <person name="Dainat J."/>
        </authorList>
    </citation>
    <scope>NUCLEOTIDE SEQUENCE [LARGE SCALE GENOMIC DNA]</scope>
</reference>
<protein>
    <submittedName>
        <fullName evidence="2">5bf9e24b-d824-4808-8298-0023527227de</fullName>
    </submittedName>
</protein>
<evidence type="ECO:0000313" key="2">
    <source>
        <dbReference type="EMBL" id="SPQ26202.1"/>
    </source>
</evidence>
<name>A0A3S5CXQ8_9PEZI</name>
<dbReference type="AlphaFoldDB" id="A0A3S5CXQ8"/>
<feature type="compositionally biased region" description="Basic and acidic residues" evidence="1">
    <location>
        <begin position="83"/>
        <end position="101"/>
    </location>
</feature>
<feature type="region of interest" description="Disordered" evidence="1">
    <location>
        <begin position="1"/>
        <end position="47"/>
    </location>
</feature>
<proteinExistence type="predicted"/>
<feature type="region of interest" description="Disordered" evidence="1">
    <location>
        <begin position="67"/>
        <end position="275"/>
    </location>
</feature>
<evidence type="ECO:0000256" key="1">
    <source>
        <dbReference type="SAM" id="MobiDB-lite"/>
    </source>
</evidence>
<dbReference type="EMBL" id="OUUZ01000016">
    <property type="protein sequence ID" value="SPQ26202.1"/>
    <property type="molecule type" value="Genomic_DNA"/>
</dbReference>
<feature type="compositionally biased region" description="Basic and acidic residues" evidence="1">
    <location>
        <begin position="152"/>
        <end position="164"/>
    </location>
</feature>
<sequence length="275" mass="27949">MPIQPPKSDAYPSTKPSPMRHLSEFAVADSPGASGPEQDYAADDDDYDDYYLDSRFVSAHVNAAAAAAAPAAGYGGGGGPEPRIARPEGEVESGRARHAEEGAEAGWRPGGLPLGGGNERAGASASRGGEGGGGMPGAVERGVRGGGTVVHEAAEQPAAERRATNVDAQGKMAPTYPEGQVAHAVEGARRDAERARAQAQAQGGGSSGAGGCPGCMHGRGRGEVTLQANEAGLERKKQQQAAARKQVVDARRRGEDVDGRGLGGPSGRQPRAEVD</sequence>
<gene>
    <name evidence="2" type="ORF">TT172_LOCUS8621</name>
</gene>
<feature type="compositionally biased region" description="Basic and acidic residues" evidence="1">
    <location>
        <begin position="186"/>
        <end position="196"/>
    </location>
</feature>